<name>A0ACA9LQ46_9GLOM</name>
<comment type="caution">
    <text evidence="1">The sequence shown here is derived from an EMBL/GenBank/DDBJ whole genome shotgun (WGS) entry which is preliminary data.</text>
</comment>
<keyword evidence="2" id="KW-1185">Reference proteome</keyword>
<dbReference type="Proteomes" id="UP000789860">
    <property type="component" value="Unassembled WGS sequence"/>
</dbReference>
<proteinExistence type="predicted"/>
<accession>A0ACA9LQ46</accession>
<sequence length="219" mass="26259">KERKEKEYKEKECREQEEKNVLKELHKTDERNKRRKTYQKEYIELEESEYKECEKKKRKECGERDRYKEYEEREQKEEEKERLEGKNGNFISTTKSNNDIKIMYPIRVGMKTQVEINKKKFITHILEENKFYKNQPGYFCHCDSGSSEIEDNPTNVITSLYRQIFKTQTKILGSIIMGFDKESIFARLLHNIEFCPYSISIADKLSVMVFSLGISKKEG</sequence>
<organism evidence="1 2">
    <name type="scientific">Scutellospora calospora</name>
    <dbReference type="NCBI Taxonomy" id="85575"/>
    <lineage>
        <taxon>Eukaryota</taxon>
        <taxon>Fungi</taxon>
        <taxon>Fungi incertae sedis</taxon>
        <taxon>Mucoromycota</taxon>
        <taxon>Glomeromycotina</taxon>
        <taxon>Glomeromycetes</taxon>
        <taxon>Diversisporales</taxon>
        <taxon>Gigasporaceae</taxon>
        <taxon>Scutellospora</taxon>
    </lineage>
</organism>
<evidence type="ECO:0000313" key="2">
    <source>
        <dbReference type="Proteomes" id="UP000789860"/>
    </source>
</evidence>
<protein>
    <submittedName>
        <fullName evidence="1">8203_t:CDS:1</fullName>
    </submittedName>
</protein>
<reference evidence="1" key="1">
    <citation type="submission" date="2021-06" db="EMBL/GenBank/DDBJ databases">
        <authorList>
            <person name="Kallberg Y."/>
            <person name="Tangrot J."/>
            <person name="Rosling A."/>
        </authorList>
    </citation>
    <scope>NUCLEOTIDE SEQUENCE</scope>
    <source>
        <strain evidence="1">AU212A</strain>
    </source>
</reference>
<evidence type="ECO:0000313" key="1">
    <source>
        <dbReference type="EMBL" id="CAG8544319.1"/>
    </source>
</evidence>
<feature type="non-terminal residue" evidence="1">
    <location>
        <position position="1"/>
    </location>
</feature>
<gene>
    <name evidence="1" type="ORF">SCALOS_LOCUS4957</name>
</gene>
<dbReference type="EMBL" id="CAJVPM010007299">
    <property type="protein sequence ID" value="CAG8544319.1"/>
    <property type="molecule type" value="Genomic_DNA"/>
</dbReference>